<keyword evidence="3" id="KW-0969">Cilium</keyword>
<feature type="region of interest" description="Disordered" evidence="1">
    <location>
        <begin position="506"/>
        <end position="630"/>
    </location>
</feature>
<feature type="compositionally biased region" description="Polar residues" evidence="1">
    <location>
        <begin position="600"/>
        <end position="609"/>
    </location>
</feature>
<feature type="compositionally biased region" description="Low complexity" evidence="1">
    <location>
        <begin position="247"/>
        <end position="257"/>
    </location>
</feature>
<keyword evidence="3" id="KW-0282">Flagellum</keyword>
<dbReference type="InterPro" id="IPR038610">
    <property type="entry name" value="FliK-like_C_sf"/>
</dbReference>
<feature type="region of interest" description="Disordered" evidence="1">
    <location>
        <begin position="20"/>
        <end position="92"/>
    </location>
</feature>
<sequence>MKTFPVSDQMQLFAVAVPGERAASAGTTPPGAQTGKADDKDAQGDFSALFAESMKDGAATPAEAEAPTAEAAATPPGRDPRRETGTENASDGTEAANWMAGLAATMTAPATAPARVSATDDVAAAVSGQKAGGEADATLPAGGATATPAAAPLAMTDPAAAASTPAQGQTAKGVDAGYGGQSSAALQAFWSARTASPQADARTGPATATAAATGPDNGIPAEVLTASAPAIDTSAEPVDEPILPAQTAAAATSATQTVPRAEAGSDASGTNEAPKAAARGEEVAPRQNLDAQAARSEGNAPAVAPANATPATDATERPQADRATSAATAPAAAGAAARTAPARTSEGEAPVFDLVDTSPNLVSVRSLANDAQKVATNTSGATHADAQARQAGAAAEAPAAEPATPPTAQVATQASAATRLSAAARSESMPLKTPATTPQAQTARSAPDTFAVPQQVTADTTMMSEEALQTTPAEKSPEAARLSSRPVARGSLAESRFDAVVAAASSAGAGTEDPAVADADNRATGGNSQPVAAASAVSSPATAAPAAAAPGTAVAAPETASDGEQKQERNRREERIERAESRADIRPDGRGTEHVATARGSETGQSGTQGRPPASETTIASTSETAAAGSVEAGDSFLSVTGLDRSLRTGGAEMTQPSASGANAANSAHHIARQLAQAIPATADQPVEISLSPEELGKVRMTLHSSDTGITVSVHAERPETLDLMRRNIDSLARDFRDMGYSDISFDFANQSGGQQSAQDRGESARAAQEQQGGENARTAAAERPARFDDTSLALQRRGTAAGGLDLRF</sequence>
<proteinExistence type="predicted"/>
<feature type="region of interest" description="Disordered" evidence="1">
    <location>
        <begin position="465"/>
        <end position="490"/>
    </location>
</feature>
<feature type="region of interest" description="Disordered" evidence="1">
    <location>
        <begin position="195"/>
        <end position="221"/>
    </location>
</feature>
<evidence type="ECO:0000256" key="1">
    <source>
        <dbReference type="SAM" id="MobiDB-lite"/>
    </source>
</evidence>
<feature type="compositionally biased region" description="Low complexity" evidence="1">
    <location>
        <begin position="658"/>
        <end position="668"/>
    </location>
</feature>
<evidence type="ECO:0000313" key="3">
    <source>
        <dbReference type="EMBL" id="SOC06743.1"/>
    </source>
</evidence>
<feature type="region of interest" description="Disordered" evidence="1">
    <location>
        <begin position="649"/>
        <end position="668"/>
    </location>
</feature>
<dbReference type="Pfam" id="PF02120">
    <property type="entry name" value="Flg_hook"/>
    <property type="match status" value="1"/>
</dbReference>
<keyword evidence="3" id="KW-0966">Cell projection</keyword>
<feature type="region of interest" description="Disordered" evidence="1">
    <location>
        <begin position="748"/>
        <end position="795"/>
    </location>
</feature>
<name>A0A285SKR6_9RHOB</name>
<feature type="compositionally biased region" description="Polar residues" evidence="1">
    <location>
        <begin position="748"/>
        <end position="759"/>
    </location>
</feature>
<feature type="compositionally biased region" description="Low complexity" evidence="1">
    <location>
        <begin position="530"/>
        <end position="560"/>
    </location>
</feature>
<accession>A0A285SKR6</accession>
<dbReference type="InterPro" id="IPR021136">
    <property type="entry name" value="Flagellar_hook_control-like_C"/>
</dbReference>
<dbReference type="CDD" id="cd17470">
    <property type="entry name" value="T3SS_Flik_C"/>
    <property type="match status" value="1"/>
</dbReference>
<feature type="domain" description="Flagellar hook-length control protein-like C-terminal" evidence="2">
    <location>
        <begin position="685"/>
        <end position="756"/>
    </location>
</feature>
<feature type="compositionally biased region" description="Low complexity" evidence="1">
    <location>
        <begin position="158"/>
        <end position="171"/>
    </location>
</feature>
<protein>
    <submittedName>
        <fullName evidence="3">Flagellar hook-length control protein FliK</fullName>
    </submittedName>
</protein>
<organism evidence="3 4">
    <name type="scientific">Rhodobacter maris</name>
    <dbReference type="NCBI Taxonomy" id="446682"/>
    <lineage>
        <taxon>Bacteria</taxon>
        <taxon>Pseudomonadati</taxon>
        <taxon>Pseudomonadota</taxon>
        <taxon>Alphaproteobacteria</taxon>
        <taxon>Rhodobacterales</taxon>
        <taxon>Rhodobacter group</taxon>
        <taxon>Rhodobacter</taxon>
    </lineage>
</organism>
<feature type="compositionally biased region" description="Low complexity" evidence="1">
    <location>
        <begin position="199"/>
        <end position="216"/>
    </location>
</feature>
<feature type="compositionally biased region" description="Low complexity" evidence="1">
    <location>
        <begin position="614"/>
        <end position="630"/>
    </location>
</feature>
<feature type="compositionally biased region" description="Low complexity" evidence="1">
    <location>
        <begin position="58"/>
        <end position="76"/>
    </location>
</feature>
<gene>
    <name evidence="3" type="ORF">SAMN05877831_105114</name>
</gene>
<feature type="compositionally biased region" description="Low complexity" evidence="1">
    <location>
        <begin position="323"/>
        <end position="344"/>
    </location>
</feature>
<reference evidence="4" key="1">
    <citation type="submission" date="2017-08" db="EMBL/GenBank/DDBJ databases">
        <authorList>
            <person name="Varghese N."/>
            <person name="Submissions S."/>
        </authorList>
    </citation>
    <scope>NUCLEOTIDE SEQUENCE [LARGE SCALE GENOMIC DNA]</scope>
    <source>
        <strain evidence="4">JA276</strain>
    </source>
</reference>
<dbReference type="OrthoDB" id="7203912at2"/>
<feature type="region of interest" description="Disordered" evidence="1">
    <location>
        <begin position="247"/>
        <end position="351"/>
    </location>
</feature>
<dbReference type="AlphaFoldDB" id="A0A285SKR6"/>
<feature type="compositionally biased region" description="Low complexity" evidence="1">
    <location>
        <begin position="381"/>
        <end position="443"/>
    </location>
</feature>
<keyword evidence="4" id="KW-1185">Reference proteome</keyword>
<evidence type="ECO:0000313" key="4">
    <source>
        <dbReference type="Proteomes" id="UP000219111"/>
    </source>
</evidence>
<feature type="region of interest" description="Disordered" evidence="1">
    <location>
        <begin position="376"/>
        <end position="450"/>
    </location>
</feature>
<feature type="region of interest" description="Disordered" evidence="1">
    <location>
        <begin position="158"/>
        <end position="178"/>
    </location>
</feature>
<dbReference type="RefSeq" id="WP_097069881.1">
    <property type="nucleotide sequence ID" value="NZ_OBMT01000005.1"/>
</dbReference>
<feature type="compositionally biased region" description="Low complexity" evidence="1">
    <location>
        <begin position="300"/>
        <end position="313"/>
    </location>
</feature>
<evidence type="ECO:0000259" key="2">
    <source>
        <dbReference type="Pfam" id="PF02120"/>
    </source>
</evidence>
<dbReference type="EMBL" id="OBMT01000005">
    <property type="protein sequence ID" value="SOC06743.1"/>
    <property type="molecule type" value="Genomic_DNA"/>
</dbReference>
<dbReference type="Proteomes" id="UP000219111">
    <property type="component" value="Unassembled WGS sequence"/>
</dbReference>
<dbReference type="Gene3D" id="3.30.750.140">
    <property type="match status" value="1"/>
</dbReference>
<feature type="compositionally biased region" description="Basic and acidic residues" evidence="1">
    <location>
        <begin position="563"/>
        <end position="593"/>
    </location>
</feature>